<reference evidence="1 2" key="1">
    <citation type="submission" date="2019-05" db="EMBL/GenBank/DDBJ databases">
        <title>Another draft genome of Portunus trituberculatus and its Hox gene families provides insights of decapod evolution.</title>
        <authorList>
            <person name="Jeong J.-H."/>
            <person name="Song I."/>
            <person name="Kim S."/>
            <person name="Choi T."/>
            <person name="Kim D."/>
            <person name="Ryu S."/>
            <person name="Kim W."/>
        </authorList>
    </citation>
    <scope>NUCLEOTIDE SEQUENCE [LARGE SCALE GENOMIC DNA]</scope>
    <source>
        <tissue evidence="1">Muscle</tissue>
    </source>
</reference>
<sequence>MKFLFIIRCTNYFKHFSSLKFRRLFFLWYFFQWFLFRLLTVLSQCVQQRASFSSCPSVLRNDRAFITFAERRLLPHYLFGNPQAGERHFFIYLTFL</sequence>
<proteinExistence type="predicted"/>
<protein>
    <submittedName>
        <fullName evidence="1">Uncharacterized protein</fullName>
    </submittedName>
</protein>
<name>A0A5B7ILJ3_PORTR</name>
<evidence type="ECO:0000313" key="2">
    <source>
        <dbReference type="Proteomes" id="UP000324222"/>
    </source>
</evidence>
<dbReference type="EMBL" id="VSRR010066165">
    <property type="protein sequence ID" value="MPC84702.1"/>
    <property type="molecule type" value="Genomic_DNA"/>
</dbReference>
<gene>
    <name evidence="1" type="ORF">E2C01_079449</name>
</gene>
<keyword evidence="2" id="KW-1185">Reference proteome</keyword>
<evidence type="ECO:0000313" key="1">
    <source>
        <dbReference type="EMBL" id="MPC84702.1"/>
    </source>
</evidence>
<dbReference type="AlphaFoldDB" id="A0A5B7ILJ3"/>
<organism evidence="1 2">
    <name type="scientific">Portunus trituberculatus</name>
    <name type="common">Swimming crab</name>
    <name type="synonym">Neptunus trituberculatus</name>
    <dbReference type="NCBI Taxonomy" id="210409"/>
    <lineage>
        <taxon>Eukaryota</taxon>
        <taxon>Metazoa</taxon>
        <taxon>Ecdysozoa</taxon>
        <taxon>Arthropoda</taxon>
        <taxon>Crustacea</taxon>
        <taxon>Multicrustacea</taxon>
        <taxon>Malacostraca</taxon>
        <taxon>Eumalacostraca</taxon>
        <taxon>Eucarida</taxon>
        <taxon>Decapoda</taxon>
        <taxon>Pleocyemata</taxon>
        <taxon>Brachyura</taxon>
        <taxon>Eubrachyura</taxon>
        <taxon>Portunoidea</taxon>
        <taxon>Portunidae</taxon>
        <taxon>Portuninae</taxon>
        <taxon>Portunus</taxon>
    </lineage>
</organism>
<comment type="caution">
    <text evidence="1">The sequence shown here is derived from an EMBL/GenBank/DDBJ whole genome shotgun (WGS) entry which is preliminary data.</text>
</comment>
<accession>A0A5B7ILJ3</accession>
<dbReference type="Proteomes" id="UP000324222">
    <property type="component" value="Unassembled WGS sequence"/>
</dbReference>